<feature type="compositionally biased region" description="Polar residues" evidence="1">
    <location>
        <begin position="14"/>
        <end position="36"/>
    </location>
</feature>
<feature type="compositionally biased region" description="Polar residues" evidence="1">
    <location>
        <begin position="45"/>
        <end position="55"/>
    </location>
</feature>
<evidence type="ECO:0000256" key="1">
    <source>
        <dbReference type="SAM" id="MobiDB-lite"/>
    </source>
</evidence>
<organism evidence="3 4">
    <name type="scientific">Pseudoduganella albidiflava</name>
    <dbReference type="NCBI Taxonomy" id="321983"/>
    <lineage>
        <taxon>Bacteria</taxon>
        <taxon>Pseudomonadati</taxon>
        <taxon>Pseudomonadota</taxon>
        <taxon>Betaproteobacteria</taxon>
        <taxon>Burkholderiales</taxon>
        <taxon>Oxalobacteraceae</taxon>
        <taxon>Telluria group</taxon>
        <taxon>Pseudoduganella</taxon>
    </lineage>
</organism>
<keyword evidence="4" id="KW-1185">Reference proteome</keyword>
<feature type="domain" description="eCIS core" evidence="2">
    <location>
        <begin position="190"/>
        <end position="266"/>
    </location>
</feature>
<feature type="region of interest" description="Disordered" evidence="1">
    <location>
        <begin position="1"/>
        <end position="55"/>
    </location>
</feature>
<gene>
    <name evidence="3" type="ORF">EYF70_13330</name>
</gene>
<feature type="region of interest" description="Disordered" evidence="1">
    <location>
        <begin position="380"/>
        <end position="420"/>
    </location>
</feature>
<protein>
    <submittedName>
        <fullName evidence="3">DUF4157 domain-containing protein</fullName>
    </submittedName>
</protein>
<accession>A0ABX5RSY4</accession>
<name>A0ABX5RSY4_9BURK</name>
<sequence length="438" mass="47250">MRWPRAGLGGKPTATFTRRTAMPSSLSTLANRSTRPGASRAMESPASSTRLSFPTIQRQRSASSCACGGTCPRCQAKSSLTIGAANDAHEQEADRVADAVMRGEHGASIRQGSPALQTRLYRKVLDPDEVYDSAHAAPGTAEREILRDDDAGPASLQRKETVGAADGALAVPAGYERSLQRAVQGGGSALPPATRGFMESRFGHDFSGVRVHHDAQADALSRQIDARAFTLGQDIFFGRSEYAPASGAGQRLLAHELTHVVQQASGKLSRQIRRVPRTPCSAYPSYDPAKNRLTYNCAGLALRSYEDTSPPSAVYTDMEARFTPPYSPADTCLPGEVKFWLWEYNMHPEDAQGNVLRAARPDFHIVAGRMDAAGGEPAVYSKNGRRPIHGPAPGPSFRPATRERALDDDDQPAELPGGRPFFKVRSDMIEQVSCAECL</sequence>
<evidence type="ECO:0000313" key="3">
    <source>
        <dbReference type="EMBL" id="QBI01720.1"/>
    </source>
</evidence>
<dbReference type="EMBL" id="CP036401">
    <property type="protein sequence ID" value="QBI01720.1"/>
    <property type="molecule type" value="Genomic_DNA"/>
</dbReference>
<dbReference type="InterPro" id="IPR025295">
    <property type="entry name" value="eCIS_core_dom"/>
</dbReference>
<reference evidence="3 4" key="1">
    <citation type="submission" date="2019-02" db="EMBL/GenBank/DDBJ databases">
        <title>Draft Genome Sequences of Six Type Strains of the Genus Massilia.</title>
        <authorList>
            <person name="Miess H."/>
            <person name="Frediansyhah A."/>
            <person name="Gross H."/>
        </authorList>
    </citation>
    <scope>NUCLEOTIDE SEQUENCE [LARGE SCALE GENOMIC DNA]</scope>
    <source>
        <strain evidence="3 4">DSM 17472</strain>
    </source>
</reference>
<dbReference type="Proteomes" id="UP000292307">
    <property type="component" value="Chromosome"/>
</dbReference>
<proteinExistence type="predicted"/>
<evidence type="ECO:0000313" key="4">
    <source>
        <dbReference type="Proteomes" id="UP000292307"/>
    </source>
</evidence>
<dbReference type="Pfam" id="PF13699">
    <property type="entry name" value="eCIS_core"/>
    <property type="match status" value="1"/>
</dbReference>
<evidence type="ECO:0000259" key="2">
    <source>
        <dbReference type="Pfam" id="PF13699"/>
    </source>
</evidence>